<evidence type="ECO:0000256" key="1">
    <source>
        <dbReference type="ARBA" id="ARBA00004418"/>
    </source>
</evidence>
<evidence type="ECO:0000256" key="2">
    <source>
        <dbReference type="ARBA" id="ARBA00008520"/>
    </source>
</evidence>
<gene>
    <name evidence="3" type="ORF">ACERK3_07225</name>
</gene>
<dbReference type="PANTHER" id="PTHR43649:SF12">
    <property type="entry name" value="DIACETYLCHITOBIOSE BINDING PROTEIN DASA"/>
    <property type="match status" value="1"/>
</dbReference>
<dbReference type="RefSeq" id="WP_425345014.1">
    <property type="nucleotide sequence ID" value="NZ_JBGUBD010000004.1"/>
</dbReference>
<keyword evidence="4" id="KW-1185">Reference proteome</keyword>
<dbReference type="InterPro" id="IPR050490">
    <property type="entry name" value="Bact_solute-bd_prot1"/>
</dbReference>
<proteinExistence type="inferred from homology"/>
<comment type="similarity">
    <text evidence="2">Belongs to the bacterial solute-binding protein 1 family.</text>
</comment>
<protein>
    <submittedName>
        <fullName evidence="3">Extracellular solute-binding protein</fullName>
    </submittedName>
</protein>
<name>A0ABV4U441_9BACT</name>
<organism evidence="3 4">
    <name type="scientific">Natronomicrosphaera hydrolytica</name>
    <dbReference type="NCBI Taxonomy" id="3242702"/>
    <lineage>
        <taxon>Bacteria</taxon>
        <taxon>Pseudomonadati</taxon>
        <taxon>Planctomycetota</taxon>
        <taxon>Phycisphaerae</taxon>
        <taxon>Phycisphaerales</taxon>
        <taxon>Phycisphaeraceae</taxon>
        <taxon>Natronomicrosphaera</taxon>
    </lineage>
</organism>
<dbReference type="Gene3D" id="3.40.190.10">
    <property type="entry name" value="Periplasmic binding protein-like II"/>
    <property type="match status" value="1"/>
</dbReference>
<dbReference type="InterPro" id="IPR006059">
    <property type="entry name" value="SBP"/>
</dbReference>
<dbReference type="PANTHER" id="PTHR43649">
    <property type="entry name" value="ARABINOSE-BINDING PROTEIN-RELATED"/>
    <property type="match status" value="1"/>
</dbReference>
<comment type="subcellular location">
    <subcellularLocation>
        <location evidence="1">Periplasm</location>
    </subcellularLocation>
</comment>
<dbReference type="Pfam" id="PF01547">
    <property type="entry name" value="SBP_bac_1"/>
    <property type="match status" value="1"/>
</dbReference>
<dbReference type="SUPFAM" id="SSF53850">
    <property type="entry name" value="Periplasmic binding protein-like II"/>
    <property type="match status" value="1"/>
</dbReference>
<accession>A0ABV4U441</accession>
<sequence length="357" mass="39564">MPGHLQDKPKIQIRAQGLPPPHAVDVSALANRAVLRAFLERRPDVTGDGMDTGPLMAIVAGIPPNAIYVNYRQSSTYLSQEFLVPVEVLLARLLSDDSRVREYDEEGRWLGEAEVTSAIRERVPDPAWPVVYRADESGQYAQPHAWAVPTSTLVMALQYRKDLFAAAGLDPERGPADWEEMREYTRLLTVPERQQYGLSVEGGNLLSWGIYTFLVSAGARAVEQDADGTWRASYGTREAAEAVGFFRGLANDTFERDGRTLRRAAYIGTNERGLMWYRGQVAMRFAYMDEEPLGEINPQLVGIAPVPIGPSGERGCELNSRMVGIYSGPDRLSNWRSWITSGSSPARMPIASVPAFM</sequence>
<evidence type="ECO:0000313" key="4">
    <source>
        <dbReference type="Proteomes" id="UP001575105"/>
    </source>
</evidence>
<dbReference type="EMBL" id="JBGUBD010000004">
    <property type="protein sequence ID" value="MFA9478087.1"/>
    <property type="molecule type" value="Genomic_DNA"/>
</dbReference>
<evidence type="ECO:0000313" key="3">
    <source>
        <dbReference type="EMBL" id="MFA9478087.1"/>
    </source>
</evidence>
<comment type="caution">
    <text evidence="3">The sequence shown here is derived from an EMBL/GenBank/DDBJ whole genome shotgun (WGS) entry which is preliminary data.</text>
</comment>
<dbReference type="Proteomes" id="UP001575105">
    <property type="component" value="Unassembled WGS sequence"/>
</dbReference>
<reference evidence="3 4" key="1">
    <citation type="submission" date="2024-08" db="EMBL/GenBank/DDBJ databases">
        <title>Whole-genome sequencing of halo(alkali)philic microorganisms from hypersaline lakes.</title>
        <authorList>
            <person name="Sorokin D.Y."/>
            <person name="Merkel A.Y."/>
            <person name="Messina E."/>
            <person name="Yakimov M."/>
        </authorList>
    </citation>
    <scope>NUCLEOTIDE SEQUENCE [LARGE SCALE GENOMIC DNA]</scope>
    <source>
        <strain evidence="3 4">AB-hyl4</strain>
    </source>
</reference>